<dbReference type="Pfam" id="PF01553">
    <property type="entry name" value="Acyltransferase"/>
    <property type="match status" value="1"/>
</dbReference>
<dbReference type="GO" id="GO:0008654">
    <property type="term" value="P:phospholipid biosynthetic process"/>
    <property type="evidence" value="ECO:0007669"/>
    <property type="project" value="TreeGrafter"/>
</dbReference>
<keyword evidence="1" id="KW-0472">Membrane</keyword>
<reference evidence="3" key="1">
    <citation type="journal article" date="2023" name="Genome Biol. Evol.">
        <title>First Whole Genome Sequence and Flow Cytometry Genome Size Data for the Lichen-Forming Fungus Ramalina farinacea (Ascomycota).</title>
        <authorList>
            <person name="Llewellyn T."/>
            <person name="Mian S."/>
            <person name="Hill R."/>
            <person name="Leitch I.J."/>
            <person name="Gaya E."/>
        </authorList>
    </citation>
    <scope>NUCLEOTIDE SEQUENCE</scope>
    <source>
        <strain evidence="3">LIQ254RAFAR</strain>
    </source>
</reference>
<protein>
    <submittedName>
        <fullName evidence="3">Glycerol-3-phosphate/dihydroxyacetone phosphate acyltransferase</fullName>
    </submittedName>
</protein>
<dbReference type="InterPro" id="IPR052744">
    <property type="entry name" value="GPAT/DAPAT"/>
</dbReference>
<dbReference type="GO" id="GO:0016287">
    <property type="term" value="F:glycerone-phosphate O-acyltransferase activity"/>
    <property type="evidence" value="ECO:0007669"/>
    <property type="project" value="TreeGrafter"/>
</dbReference>
<evidence type="ECO:0000313" key="4">
    <source>
        <dbReference type="Proteomes" id="UP001161017"/>
    </source>
</evidence>
<evidence type="ECO:0000313" key="3">
    <source>
        <dbReference type="EMBL" id="MDI1491954.1"/>
    </source>
</evidence>
<keyword evidence="1" id="KW-0812">Transmembrane</keyword>
<dbReference type="PANTHER" id="PTHR31605">
    <property type="entry name" value="GLYCEROL-3-PHOSPHATE O-ACYLTRANSFERASE 1"/>
    <property type="match status" value="1"/>
</dbReference>
<gene>
    <name evidence="3" type="primary">SCT1_2</name>
    <name evidence="3" type="ORF">OHK93_003165</name>
</gene>
<keyword evidence="3" id="KW-0808">Transferase</keyword>
<evidence type="ECO:0000256" key="1">
    <source>
        <dbReference type="SAM" id="Phobius"/>
    </source>
</evidence>
<evidence type="ECO:0000259" key="2">
    <source>
        <dbReference type="Pfam" id="PF01553"/>
    </source>
</evidence>
<comment type="caution">
    <text evidence="3">The sequence shown here is derived from an EMBL/GenBank/DDBJ whole genome shotgun (WGS) entry which is preliminary data.</text>
</comment>
<keyword evidence="4" id="KW-1185">Reference proteome</keyword>
<dbReference type="Proteomes" id="UP001161017">
    <property type="component" value="Unassembled WGS sequence"/>
</dbReference>
<keyword evidence="1" id="KW-1133">Transmembrane helix</keyword>
<sequence length="262" mass="28778">MAKRKELVPMIPWLYDLLLWTFSILVDLFFREVHPRGSWKVPRRGPVIFVAAPHANQFVDPLILMRVIRTEAHRRAAFLIAEKSMRRRFIGRMARAVGAVPVGRALDSTKAATGKIYLPSPTEDPSLIRGVGTKFESEAQPGGLLVLPTVNGTAANAEILEIHGNEEIKLKKVFKGDVALRQLTGKPSEEDGTENGDVDLVQGFQGISYKVAPKVDQSLVYDAVFERLQAGGCVGIFPEGGSHDRTELLPLKGGSLNEMAKL</sequence>
<dbReference type="GO" id="GO:0004366">
    <property type="term" value="F:glycerol-3-phosphate O-acyltransferase activity"/>
    <property type="evidence" value="ECO:0007669"/>
    <property type="project" value="TreeGrafter"/>
</dbReference>
<dbReference type="InterPro" id="IPR002123">
    <property type="entry name" value="Plipid/glycerol_acylTrfase"/>
</dbReference>
<dbReference type="AlphaFoldDB" id="A0AA43TXY4"/>
<dbReference type="EMBL" id="JAPUFD010000016">
    <property type="protein sequence ID" value="MDI1491954.1"/>
    <property type="molecule type" value="Genomic_DNA"/>
</dbReference>
<keyword evidence="3" id="KW-0012">Acyltransferase</keyword>
<organism evidence="3 4">
    <name type="scientific">Ramalina farinacea</name>
    <dbReference type="NCBI Taxonomy" id="258253"/>
    <lineage>
        <taxon>Eukaryota</taxon>
        <taxon>Fungi</taxon>
        <taxon>Dikarya</taxon>
        <taxon>Ascomycota</taxon>
        <taxon>Pezizomycotina</taxon>
        <taxon>Lecanoromycetes</taxon>
        <taxon>OSLEUM clade</taxon>
        <taxon>Lecanoromycetidae</taxon>
        <taxon>Lecanorales</taxon>
        <taxon>Lecanorineae</taxon>
        <taxon>Ramalinaceae</taxon>
        <taxon>Ramalina</taxon>
    </lineage>
</organism>
<feature type="transmembrane region" description="Helical" evidence="1">
    <location>
        <begin position="12"/>
        <end position="30"/>
    </location>
</feature>
<accession>A0AA43TXY4</accession>
<feature type="domain" description="Phospholipid/glycerol acyltransferase" evidence="2">
    <location>
        <begin position="36"/>
        <end position="110"/>
    </location>
</feature>
<dbReference type="PANTHER" id="PTHR31605:SF0">
    <property type="entry name" value="GLYCEROL-3-PHOSPHATE O-ACYLTRANSFERASE 1"/>
    <property type="match status" value="1"/>
</dbReference>
<proteinExistence type="predicted"/>
<name>A0AA43TXY4_9LECA</name>